<dbReference type="PROSITE" id="PS50914">
    <property type="entry name" value="BON"/>
    <property type="match status" value="4"/>
</dbReference>
<organism evidence="3 4">
    <name type="scientific">Stieleria magnilauensis</name>
    <dbReference type="NCBI Taxonomy" id="2527963"/>
    <lineage>
        <taxon>Bacteria</taxon>
        <taxon>Pseudomonadati</taxon>
        <taxon>Planctomycetota</taxon>
        <taxon>Planctomycetia</taxon>
        <taxon>Pirellulales</taxon>
        <taxon>Pirellulaceae</taxon>
        <taxon>Stieleria</taxon>
    </lineage>
</organism>
<dbReference type="PANTHER" id="PTHR34606">
    <property type="entry name" value="BON DOMAIN-CONTAINING PROTEIN"/>
    <property type="match status" value="1"/>
</dbReference>
<evidence type="ECO:0000313" key="3">
    <source>
        <dbReference type="EMBL" id="QDV85864.1"/>
    </source>
</evidence>
<dbReference type="EMBL" id="CP036432">
    <property type="protein sequence ID" value="QDV85864.1"/>
    <property type="molecule type" value="Genomic_DNA"/>
</dbReference>
<dbReference type="SMART" id="SM00749">
    <property type="entry name" value="BON"/>
    <property type="match status" value="3"/>
</dbReference>
<dbReference type="RefSeq" id="WP_145216179.1">
    <property type="nucleotide sequence ID" value="NZ_CP036432.1"/>
</dbReference>
<name>A0ABX5XV88_9BACT</name>
<feature type="domain" description="BON" evidence="2">
    <location>
        <begin position="112"/>
        <end position="180"/>
    </location>
</feature>
<evidence type="ECO:0000313" key="4">
    <source>
        <dbReference type="Proteomes" id="UP000318081"/>
    </source>
</evidence>
<dbReference type="Gene3D" id="3.30.1340.30">
    <property type="match status" value="4"/>
</dbReference>
<dbReference type="Proteomes" id="UP000318081">
    <property type="component" value="Chromosome"/>
</dbReference>
<feature type="chain" id="PRO_5046483787" evidence="1">
    <location>
        <begin position="30"/>
        <end position="355"/>
    </location>
</feature>
<dbReference type="InterPro" id="IPR051686">
    <property type="entry name" value="Lipoprotein_DolP"/>
</dbReference>
<sequence length="355" mass="39487">MTFPRKNETILRFSIFLAACYFFPMTALANDSQITEWVVDALAQDQRVDNIKVHVAANDGIVTLSGNVGSAYAKQRATDEVKEIAHVKAVNNEMKVDPVLMRGEKATYNWPSEEELEAALTTELNHDSRIDAAAINPSVEYGHVVLDGAVRTLREKRIAEQDAFDIIGVQSVANNLSVNPGRKNAVSVESEVAMELASDTTLHQFDLKTKSIAGTIILSGTVNSLYERSLAERIAARVHWVTKVDNQIVVKQSSPISDDAIKQAIVRRWSQNKITQPCKLLSAEVKDGIATLTGNVDSWAEYQEASRVAFHTQGVRHVKNQLVVEGWDYPWEQLRGEDGQDFDPDSPQVHQFLFN</sequence>
<keyword evidence="1" id="KW-0732">Signal</keyword>
<dbReference type="InterPro" id="IPR007055">
    <property type="entry name" value="BON_dom"/>
</dbReference>
<feature type="domain" description="BON" evidence="2">
    <location>
        <begin position="257"/>
        <end position="326"/>
    </location>
</feature>
<feature type="domain" description="BON" evidence="2">
    <location>
        <begin position="30"/>
        <end position="98"/>
    </location>
</feature>
<dbReference type="PANTHER" id="PTHR34606:SF15">
    <property type="entry name" value="BON DOMAIN-CONTAINING PROTEIN"/>
    <property type="match status" value="1"/>
</dbReference>
<evidence type="ECO:0000256" key="1">
    <source>
        <dbReference type="SAM" id="SignalP"/>
    </source>
</evidence>
<protein>
    <submittedName>
        <fullName evidence="3">Periplasmic protein</fullName>
    </submittedName>
</protein>
<feature type="signal peptide" evidence="1">
    <location>
        <begin position="1"/>
        <end position="29"/>
    </location>
</feature>
<evidence type="ECO:0000259" key="2">
    <source>
        <dbReference type="PROSITE" id="PS50914"/>
    </source>
</evidence>
<dbReference type="InterPro" id="IPR014004">
    <property type="entry name" value="Transpt-assoc_nodulatn_dom_bac"/>
</dbReference>
<dbReference type="Pfam" id="PF04972">
    <property type="entry name" value="BON"/>
    <property type="match status" value="4"/>
</dbReference>
<proteinExistence type="predicted"/>
<accession>A0ABX5XV88</accession>
<feature type="domain" description="BON" evidence="2">
    <location>
        <begin position="184"/>
        <end position="252"/>
    </location>
</feature>
<reference evidence="3 4" key="1">
    <citation type="submission" date="2019-02" db="EMBL/GenBank/DDBJ databases">
        <title>Deep-cultivation of Planctomycetes and their phenomic and genomic characterization uncovers novel biology.</title>
        <authorList>
            <person name="Wiegand S."/>
            <person name="Jogler M."/>
            <person name="Boedeker C."/>
            <person name="Pinto D."/>
            <person name="Vollmers J."/>
            <person name="Rivas-Marin E."/>
            <person name="Kohn T."/>
            <person name="Peeters S.H."/>
            <person name="Heuer A."/>
            <person name="Rast P."/>
            <person name="Oberbeckmann S."/>
            <person name="Bunk B."/>
            <person name="Jeske O."/>
            <person name="Meyerdierks A."/>
            <person name="Storesund J.E."/>
            <person name="Kallscheuer N."/>
            <person name="Luecker S."/>
            <person name="Lage O.M."/>
            <person name="Pohl T."/>
            <person name="Merkel B.J."/>
            <person name="Hornburger P."/>
            <person name="Mueller R.-W."/>
            <person name="Bruemmer F."/>
            <person name="Labrenz M."/>
            <person name="Spormann A.M."/>
            <person name="Op den Camp H."/>
            <person name="Overmann J."/>
            <person name="Amann R."/>
            <person name="Jetten M.S.M."/>
            <person name="Mascher T."/>
            <person name="Medema M.H."/>
            <person name="Devos D.P."/>
            <person name="Kaster A.-K."/>
            <person name="Ovreas L."/>
            <person name="Rohde M."/>
            <person name="Galperin M.Y."/>
            <person name="Jogler C."/>
        </authorList>
    </citation>
    <scope>NUCLEOTIDE SEQUENCE [LARGE SCALE GENOMIC DNA]</scope>
    <source>
        <strain evidence="3 4">TBK1r</strain>
    </source>
</reference>
<gene>
    <name evidence="3" type="ORF">TBK1r_48800</name>
</gene>
<keyword evidence="4" id="KW-1185">Reference proteome</keyword>